<organism evidence="2 3">
    <name type="scientific">Striga hermonthica</name>
    <name type="common">Purple witchweed</name>
    <name type="synonym">Buchnera hermonthica</name>
    <dbReference type="NCBI Taxonomy" id="68872"/>
    <lineage>
        <taxon>Eukaryota</taxon>
        <taxon>Viridiplantae</taxon>
        <taxon>Streptophyta</taxon>
        <taxon>Embryophyta</taxon>
        <taxon>Tracheophyta</taxon>
        <taxon>Spermatophyta</taxon>
        <taxon>Magnoliopsida</taxon>
        <taxon>eudicotyledons</taxon>
        <taxon>Gunneridae</taxon>
        <taxon>Pentapetalae</taxon>
        <taxon>asterids</taxon>
        <taxon>lamiids</taxon>
        <taxon>Lamiales</taxon>
        <taxon>Orobanchaceae</taxon>
        <taxon>Buchnereae</taxon>
        <taxon>Striga</taxon>
    </lineage>
</organism>
<dbReference type="OrthoDB" id="906736at2759"/>
<comment type="caution">
    <text evidence="2">The sequence shown here is derived from an EMBL/GenBank/DDBJ whole genome shotgun (WGS) entry which is preliminary data.</text>
</comment>
<dbReference type="EMBL" id="CACSLK010016925">
    <property type="protein sequence ID" value="CAA0818497.1"/>
    <property type="molecule type" value="Genomic_DNA"/>
</dbReference>
<evidence type="ECO:0000256" key="1">
    <source>
        <dbReference type="SAM" id="MobiDB-lite"/>
    </source>
</evidence>
<reference evidence="2" key="1">
    <citation type="submission" date="2019-12" db="EMBL/GenBank/DDBJ databases">
        <authorList>
            <person name="Scholes J."/>
        </authorList>
    </citation>
    <scope>NUCLEOTIDE SEQUENCE</scope>
</reference>
<evidence type="ECO:0000313" key="2">
    <source>
        <dbReference type="EMBL" id="CAA0818497.1"/>
    </source>
</evidence>
<gene>
    <name evidence="2" type="ORF">SHERM_01350</name>
</gene>
<keyword evidence="3" id="KW-1185">Reference proteome</keyword>
<sequence>MSANPLEREERLRAWDTGGAWLSSAHATAGDKPEEGEDDVKSSCPGYPGRHACYNGRVMDACFLKVKVIGISTRYMIIVFQLKFSSTGMESDGRFGQGSEFPVLRPSEVPKYN</sequence>
<evidence type="ECO:0000313" key="3">
    <source>
        <dbReference type="Proteomes" id="UP001153555"/>
    </source>
</evidence>
<dbReference type="Proteomes" id="UP001153555">
    <property type="component" value="Unassembled WGS sequence"/>
</dbReference>
<name>A0A9N7MTR4_STRHE</name>
<proteinExistence type="predicted"/>
<protein>
    <submittedName>
        <fullName evidence="2">Uncharacterized protein</fullName>
    </submittedName>
</protein>
<dbReference type="AlphaFoldDB" id="A0A9N7MTR4"/>
<feature type="region of interest" description="Disordered" evidence="1">
    <location>
        <begin position="23"/>
        <end position="43"/>
    </location>
</feature>
<accession>A0A9N7MTR4</accession>
<feature type="region of interest" description="Disordered" evidence="1">
    <location>
        <begin position="88"/>
        <end position="113"/>
    </location>
</feature>